<dbReference type="AlphaFoldDB" id="A0A5D3JU05"/>
<dbReference type="Gene3D" id="3.40.50.150">
    <property type="entry name" value="Vaccinia Virus protein VP39"/>
    <property type="match status" value="1"/>
</dbReference>
<comment type="caution">
    <text evidence="1">The sequence shown here is derived from an EMBL/GenBank/DDBJ whole genome shotgun (WGS) entry which is preliminary data.</text>
</comment>
<dbReference type="OrthoDB" id="8223684at2"/>
<evidence type="ECO:0000313" key="1">
    <source>
        <dbReference type="EMBL" id="TYL81735.1"/>
    </source>
</evidence>
<dbReference type="SUPFAM" id="SSF53335">
    <property type="entry name" value="S-adenosyl-L-methionine-dependent methyltransferases"/>
    <property type="match status" value="1"/>
</dbReference>
<proteinExistence type="predicted"/>
<dbReference type="RefSeq" id="WP_148779101.1">
    <property type="nucleotide sequence ID" value="NZ_VSSS01000126.1"/>
</dbReference>
<dbReference type="Proteomes" id="UP000324758">
    <property type="component" value="Unassembled WGS sequence"/>
</dbReference>
<dbReference type="Pfam" id="PF13489">
    <property type="entry name" value="Methyltransf_23"/>
    <property type="match status" value="1"/>
</dbReference>
<gene>
    <name evidence="1" type="ORF">FXB40_47360</name>
</gene>
<protein>
    <recommendedName>
        <fullName evidence="3">Class I SAM-dependent methyltransferase</fullName>
    </recommendedName>
</protein>
<name>A0A5D3JU05_9BRAD</name>
<sequence length="207" mass="23527">MRRRLFRPREVIEGYENVELVETIYRKTVAFQAEANRPLENVESVLDFGGGAGIHYKAARRQSPDVRWAVVETPAMVRRAKDLATDRLMFFERIEQAADWLGSVDLVHSNGAIRYVPKALETIRALCSVRPATIAWHRVPISDGEPRREVQTSYLSDNGPGMSLTSIDKVVKYERTWLSEQAFVQAHEGYRIAERGPDPAERGTQQS</sequence>
<keyword evidence="2" id="KW-1185">Reference proteome</keyword>
<dbReference type="InterPro" id="IPR029063">
    <property type="entry name" value="SAM-dependent_MTases_sf"/>
</dbReference>
<dbReference type="EMBL" id="VSSS01000126">
    <property type="protein sequence ID" value="TYL81735.1"/>
    <property type="molecule type" value="Genomic_DNA"/>
</dbReference>
<evidence type="ECO:0008006" key="3">
    <source>
        <dbReference type="Google" id="ProtNLM"/>
    </source>
</evidence>
<evidence type="ECO:0000313" key="2">
    <source>
        <dbReference type="Proteomes" id="UP000324758"/>
    </source>
</evidence>
<organism evidence="1 2">
    <name type="scientific">Bradyrhizobium rifense</name>
    <dbReference type="NCBI Taxonomy" id="515499"/>
    <lineage>
        <taxon>Bacteria</taxon>
        <taxon>Pseudomonadati</taxon>
        <taxon>Pseudomonadota</taxon>
        <taxon>Alphaproteobacteria</taxon>
        <taxon>Hyphomicrobiales</taxon>
        <taxon>Nitrobacteraceae</taxon>
        <taxon>Bradyrhizobium</taxon>
    </lineage>
</organism>
<reference evidence="1 2" key="1">
    <citation type="submission" date="2019-08" db="EMBL/GenBank/DDBJ databases">
        <title>Bradyrhizobium hipponensis sp. nov., a rhizobium isolated from a Lupinus angustifolius root nodule in Tunisia.</title>
        <authorList>
            <person name="Off K."/>
            <person name="Rejili M."/>
            <person name="Mars M."/>
            <person name="Brachmann A."/>
            <person name="Marin M."/>
        </authorList>
    </citation>
    <scope>NUCLEOTIDE SEQUENCE [LARGE SCALE GENOMIC DNA]</scope>
    <source>
        <strain evidence="1 2">CTAW71</strain>
    </source>
</reference>
<accession>A0A5D3JU05</accession>